<evidence type="ECO:0000256" key="2">
    <source>
        <dbReference type="ARBA" id="ARBA00008974"/>
    </source>
</evidence>
<accession>A0A7D9H1S2</accession>
<evidence type="ECO:0000256" key="8">
    <source>
        <dbReference type="PIRNR" id="PIRNR002744"/>
    </source>
</evidence>
<organism evidence="11 12">
    <name type="scientific">Dekkera bruxellensis</name>
    <name type="common">Brettanomyces custersii</name>
    <dbReference type="NCBI Taxonomy" id="5007"/>
    <lineage>
        <taxon>Eukaryota</taxon>
        <taxon>Fungi</taxon>
        <taxon>Dikarya</taxon>
        <taxon>Ascomycota</taxon>
        <taxon>Saccharomycotina</taxon>
        <taxon>Pichiomycetes</taxon>
        <taxon>Pichiales</taxon>
        <taxon>Pichiaceae</taxon>
        <taxon>Brettanomyces</taxon>
    </lineage>
</organism>
<evidence type="ECO:0000256" key="1">
    <source>
        <dbReference type="ARBA" id="ARBA00004141"/>
    </source>
</evidence>
<keyword evidence="6 10" id="KW-1133">Transmembrane helix</keyword>
<feature type="compositionally biased region" description="Basic and acidic residues" evidence="9">
    <location>
        <begin position="1"/>
        <end position="15"/>
    </location>
</feature>
<dbReference type="EMBL" id="CABFWN010000002">
    <property type="protein sequence ID" value="VUG17924.1"/>
    <property type="molecule type" value="Genomic_DNA"/>
</dbReference>
<comment type="subcellular location">
    <subcellularLocation>
        <location evidence="1">Membrane</location>
        <topology evidence="1">Multi-pass membrane protein</topology>
    </subcellularLocation>
</comment>
<dbReference type="GO" id="GO:0005886">
    <property type="term" value="C:plasma membrane"/>
    <property type="evidence" value="ECO:0007669"/>
    <property type="project" value="TreeGrafter"/>
</dbReference>
<keyword evidence="5 10" id="KW-0812">Transmembrane</keyword>
<keyword evidence="3 8" id="KW-0813">Transport</keyword>
<keyword evidence="4" id="KW-0597">Phosphoprotein</keyword>
<evidence type="ECO:0000313" key="11">
    <source>
        <dbReference type="EMBL" id="VUG17924.1"/>
    </source>
</evidence>
<sequence length="523" mass="57026">MRTSQKDNTDIEKVVARPTSEDMSTDSNTEGIQTDKSRAARIYCRLMRMMNGETRGISRVPEKEKTQSSIMAPTRLWMAINVVIAAYALGALSYSLFDLDFGTSVLTIVFFNILGSIPVGFFSVFGARFGLRQLIVSRFLVGNVANRVFCFLACIACVGWAAVNTMSSAQLLYIVSDTGALPPWGGCVVVIACTIIVSFFGYNVIHTYEKWSWIPNMVCFIAIIARMAKADVFKAGIQNEAGEWVTWGSGSTLAGNVLSFGGTIFGYSAGWATYAADYTTYMPADTSAWKLSLGVFTGVSVPLIFTEVLGAACITGVKTSKVFADYYDNYSVGGLIYAILVHDSLHGFGRFLCVLLALSTVCNNIPNMYSIAMGAQALWSKFAKVPRVTWTVIGNGLILAICIPAYYKFESVVDNFMNLIGYYIAVYVVVGMIEHFVFRKSFSAYNPDDYNRNDRLNPGYAGLFAFCCGVAGAVLGMNQTWYQGVLALKIGADAGDIGFELAAGFSALAYLATRPVELKYMGR</sequence>
<keyword evidence="12" id="KW-1185">Reference proteome</keyword>
<dbReference type="PANTHER" id="PTHR31806">
    <property type="entry name" value="PURINE-CYTOSINE PERMEASE FCY2-RELATED"/>
    <property type="match status" value="1"/>
</dbReference>
<feature type="transmembrane region" description="Helical" evidence="10">
    <location>
        <begin position="103"/>
        <end position="127"/>
    </location>
</feature>
<evidence type="ECO:0000256" key="4">
    <source>
        <dbReference type="ARBA" id="ARBA00022553"/>
    </source>
</evidence>
<dbReference type="Proteomes" id="UP000478008">
    <property type="component" value="Unassembled WGS sequence"/>
</dbReference>
<dbReference type="AlphaFoldDB" id="A0A7D9H1S2"/>
<protein>
    <submittedName>
        <fullName evidence="11">DEBR0S2_19394g1_1</fullName>
    </submittedName>
</protein>
<dbReference type="Pfam" id="PF02133">
    <property type="entry name" value="Transp_cyt_pur"/>
    <property type="match status" value="1"/>
</dbReference>
<keyword evidence="7 8" id="KW-0472">Membrane</keyword>
<evidence type="ECO:0000256" key="3">
    <source>
        <dbReference type="ARBA" id="ARBA00022448"/>
    </source>
</evidence>
<feature type="transmembrane region" description="Helical" evidence="10">
    <location>
        <begin position="76"/>
        <end position="97"/>
    </location>
</feature>
<comment type="similarity">
    <text evidence="2 8">Belongs to the purine-cytosine permease (2.A.39) family.</text>
</comment>
<feature type="transmembrane region" description="Helical" evidence="10">
    <location>
        <begin position="419"/>
        <end position="438"/>
    </location>
</feature>
<evidence type="ECO:0000256" key="5">
    <source>
        <dbReference type="ARBA" id="ARBA00022692"/>
    </source>
</evidence>
<feature type="transmembrane region" description="Helical" evidence="10">
    <location>
        <begin position="139"/>
        <end position="163"/>
    </location>
</feature>
<feature type="transmembrane region" description="Helical" evidence="10">
    <location>
        <begin position="388"/>
        <end position="407"/>
    </location>
</feature>
<proteinExistence type="inferred from homology"/>
<dbReference type="FunFam" id="1.10.4160.10:FF:000002">
    <property type="entry name" value="Purine-cytosine permease fcyB"/>
    <property type="match status" value="1"/>
</dbReference>
<dbReference type="GO" id="GO:0000329">
    <property type="term" value="C:fungal-type vacuole membrane"/>
    <property type="evidence" value="ECO:0007669"/>
    <property type="project" value="TreeGrafter"/>
</dbReference>
<evidence type="ECO:0000256" key="7">
    <source>
        <dbReference type="ARBA" id="ARBA00023136"/>
    </source>
</evidence>
<dbReference type="PIRSF" id="PIRSF002744">
    <property type="entry name" value="Pur-cyt_permease"/>
    <property type="match status" value="1"/>
</dbReference>
<name>A0A7D9H1S2_DEKBR</name>
<dbReference type="GO" id="GO:0015856">
    <property type="term" value="P:cytosine transport"/>
    <property type="evidence" value="ECO:0007669"/>
    <property type="project" value="UniProtKB-ARBA"/>
</dbReference>
<dbReference type="InterPro" id="IPR026030">
    <property type="entry name" value="Pur-cyt_permease_Fcy2/21/22"/>
</dbReference>
<dbReference type="GO" id="GO:0015205">
    <property type="term" value="F:nucleobase transmembrane transporter activity"/>
    <property type="evidence" value="ECO:0007669"/>
    <property type="project" value="TreeGrafter"/>
</dbReference>
<gene>
    <name evidence="11" type="primary">FCY2</name>
    <name evidence="11" type="ORF">DEBR0S2_19394G</name>
</gene>
<feature type="compositionally biased region" description="Polar residues" evidence="9">
    <location>
        <begin position="21"/>
        <end position="31"/>
    </location>
</feature>
<dbReference type="InterPro" id="IPR001248">
    <property type="entry name" value="Pur-cyt_permease"/>
</dbReference>
<evidence type="ECO:0000256" key="6">
    <source>
        <dbReference type="ARBA" id="ARBA00022989"/>
    </source>
</evidence>
<feature type="region of interest" description="Disordered" evidence="9">
    <location>
        <begin position="1"/>
        <end position="31"/>
    </location>
</feature>
<evidence type="ECO:0000256" key="9">
    <source>
        <dbReference type="SAM" id="MobiDB-lite"/>
    </source>
</evidence>
<evidence type="ECO:0000313" key="12">
    <source>
        <dbReference type="Proteomes" id="UP000478008"/>
    </source>
</evidence>
<evidence type="ECO:0000256" key="10">
    <source>
        <dbReference type="SAM" id="Phobius"/>
    </source>
</evidence>
<feature type="transmembrane region" description="Helical" evidence="10">
    <location>
        <begin position="459"/>
        <end position="477"/>
    </location>
</feature>
<dbReference type="Gene3D" id="1.10.4160.10">
    <property type="entry name" value="Hydantoin permease"/>
    <property type="match status" value="1"/>
</dbReference>
<feature type="transmembrane region" description="Helical" evidence="10">
    <location>
        <begin position="183"/>
        <end position="205"/>
    </location>
</feature>
<reference evidence="11 12" key="1">
    <citation type="submission" date="2019-07" db="EMBL/GenBank/DDBJ databases">
        <authorList>
            <person name="Friedrich A."/>
            <person name="Schacherer J."/>
        </authorList>
    </citation>
    <scope>NUCLEOTIDE SEQUENCE [LARGE SCALE GENOMIC DNA]</scope>
</reference>
<dbReference type="PANTHER" id="PTHR31806:SF1">
    <property type="entry name" value="PURINE-CYTOSINE PERMEASE FCY2-RELATED"/>
    <property type="match status" value="1"/>
</dbReference>